<keyword evidence="1 4" id="KW-0853">WD repeat</keyword>
<evidence type="ECO:0000259" key="6">
    <source>
        <dbReference type="Pfam" id="PF12265"/>
    </source>
</evidence>
<evidence type="ECO:0000256" key="2">
    <source>
        <dbReference type="ARBA" id="ARBA00022737"/>
    </source>
</evidence>
<evidence type="ECO:0000313" key="8">
    <source>
        <dbReference type="Proteomes" id="UP000000599"/>
    </source>
</evidence>
<accession>Q6BHR1</accession>
<evidence type="ECO:0000313" key="7">
    <source>
        <dbReference type="EMBL" id="CAG90758.2"/>
    </source>
</evidence>
<dbReference type="OMA" id="CEADWHP"/>
<dbReference type="SMART" id="SM00320">
    <property type="entry name" value="WD40"/>
    <property type="match status" value="6"/>
</dbReference>
<feature type="domain" description="Histone-binding protein RBBP4-like N-terminal" evidence="6">
    <location>
        <begin position="29"/>
        <end position="99"/>
    </location>
</feature>
<evidence type="ECO:0000256" key="4">
    <source>
        <dbReference type="PROSITE-ProRule" id="PRU00221"/>
    </source>
</evidence>
<proteinExistence type="predicted"/>
<name>Q6BHR1_DEBHA</name>
<feature type="compositionally biased region" description="Acidic residues" evidence="5">
    <location>
        <begin position="416"/>
        <end position="429"/>
    </location>
</feature>
<dbReference type="SUPFAM" id="SSF50978">
    <property type="entry name" value="WD40 repeat-like"/>
    <property type="match status" value="1"/>
</dbReference>
<dbReference type="AlphaFoldDB" id="Q6BHR1"/>
<keyword evidence="8" id="KW-1185">Reference proteome</keyword>
<dbReference type="GO" id="GO:0006325">
    <property type="term" value="P:chromatin organization"/>
    <property type="evidence" value="ECO:0007669"/>
    <property type="project" value="UniProtKB-KW"/>
</dbReference>
<dbReference type="Pfam" id="PF00400">
    <property type="entry name" value="WD40"/>
    <property type="match status" value="1"/>
</dbReference>
<dbReference type="PANTHER" id="PTHR22850">
    <property type="entry name" value="WD40 REPEAT FAMILY"/>
    <property type="match status" value="1"/>
</dbReference>
<dbReference type="GeneID" id="2905187"/>
<keyword evidence="2" id="KW-0677">Repeat</keyword>
<dbReference type="InterPro" id="IPR036322">
    <property type="entry name" value="WD40_repeat_dom_sf"/>
</dbReference>
<evidence type="ECO:0000256" key="5">
    <source>
        <dbReference type="SAM" id="MobiDB-lite"/>
    </source>
</evidence>
<evidence type="ECO:0000256" key="1">
    <source>
        <dbReference type="ARBA" id="ARBA00022574"/>
    </source>
</evidence>
<dbReference type="KEGG" id="dha:DEHA2G16544g"/>
<dbReference type="InterPro" id="IPR001680">
    <property type="entry name" value="WD40_rpt"/>
</dbReference>
<reference evidence="7 8" key="1">
    <citation type="journal article" date="2004" name="Nature">
        <title>Genome evolution in yeasts.</title>
        <authorList>
            <consortium name="Genolevures"/>
            <person name="Dujon B."/>
            <person name="Sherman D."/>
            <person name="Fischer G."/>
            <person name="Durrens P."/>
            <person name="Casaregola S."/>
            <person name="Lafontaine I."/>
            <person name="de Montigny J."/>
            <person name="Marck C."/>
            <person name="Neuveglise C."/>
            <person name="Talla E."/>
            <person name="Goffard N."/>
            <person name="Frangeul L."/>
            <person name="Aigle M."/>
            <person name="Anthouard V."/>
            <person name="Babour A."/>
            <person name="Barbe V."/>
            <person name="Barnay S."/>
            <person name="Blanchin S."/>
            <person name="Beckerich J.M."/>
            <person name="Beyne E."/>
            <person name="Bleykasten C."/>
            <person name="Boisrame A."/>
            <person name="Boyer J."/>
            <person name="Cattolico L."/>
            <person name="Confanioleri F."/>
            <person name="de Daruvar A."/>
            <person name="Despons L."/>
            <person name="Fabre E."/>
            <person name="Fairhead C."/>
            <person name="Ferry-Dumazet H."/>
            <person name="Groppi A."/>
            <person name="Hantraye F."/>
            <person name="Hennequin C."/>
            <person name="Jauniaux N."/>
            <person name="Joyet P."/>
            <person name="Kachouri R."/>
            <person name="Kerrest A."/>
            <person name="Koszul R."/>
            <person name="Lemaire M."/>
            <person name="Lesur I."/>
            <person name="Ma L."/>
            <person name="Muller H."/>
            <person name="Nicaud J.M."/>
            <person name="Nikolski M."/>
            <person name="Oztas S."/>
            <person name="Ozier-Kalogeropoulos O."/>
            <person name="Pellenz S."/>
            <person name="Potier S."/>
            <person name="Richard G.F."/>
            <person name="Straub M.L."/>
            <person name="Suleau A."/>
            <person name="Swennene D."/>
            <person name="Tekaia F."/>
            <person name="Wesolowski-Louvel M."/>
            <person name="Westhof E."/>
            <person name="Wirth B."/>
            <person name="Zeniou-Meyer M."/>
            <person name="Zivanovic I."/>
            <person name="Bolotin-Fukuhara M."/>
            <person name="Thierry A."/>
            <person name="Bouchier C."/>
            <person name="Caudron B."/>
            <person name="Scarpelli C."/>
            <person name="Gaillardin C."/>
            <person name="Weissenbach J."/>
            <person name="Wincker P."/>
            <person name="Souciet J.L."/>
        </authorList>
    </citation>
    <scope>NUCLEOTIDE SEQUENCE [LARGE SCALE GENOMIC DNA]</scope>
    <source>
        <strain evidence="8">ATCC 36239 / CBS 767 / BCRC 21394 / JCM 1990 / NBRC 0083 / IGC 2968</strain>
    </source>
</reference>
<dbReference type="eggNOG" id="KOG0264">
    <property type="taxonomic scope" value="Eukaryota"/>
</dbReference>
<dbReference type="HOGENOM" id="CLU_020445_3_1_1"/>
<protein>
    <submittedName>
        <fullName evidence="7">DEHA2G16544p</fullName>
    </submittedName>
</protein>
<sequence>MTVNTSADFASAELEIVQEQQSKEKIVNEEFKIWKKTVPLLYDTIHTHALDFPSLSLQWLPDYTVSENKNYVTVKFLFGTNTSQHSQDYLKLGSLSLPSTLAPDFSEFSPNSQSIPIPMSNIDSSDNFRILSSWKHNGEINKLRISPNNEKVITFDNEGVVHLYDLKSNNKEAIDFKYHKLEGYALEWIDENQFLSGANDSQIALWDVSKPSTPIQRFKSHNAVINDLSHNISEKSLFGSVADDYTYQIHDLRASFQDNPAIRIETSHIQNSFAFNPEIPTLFATGGKENVVSLYDLRNPSEPFRKLFGHNDSVIGIEWNKNNDPNKLISWGLDKRAISWDLSYLSDEFIYPTNEPTEASKKRYTKNVDPCLAFIHGGHTNRINEVDIHPKINGLTATCGDDNLIEIWKSKTIQLENDEDEDEEEEEDAEKAPSPVENDNEKSKTGAPNNLENEDTEMKD</sequence>
<dbReference type="InParanoid" id="Q6BHR1"/>
<dbReference type="Proteomes" id="UP000000599">
    <property type="component" value="Chromosome G"/>
</dbReference>
<dbReference type="Pfam" id="PF12265">
    <property type="entry name" value="CAF1C_H4-bd"/>
    <property type="match status" value="1"/>
</dbReference>
<evidence type="ECO:0000256" key="3">
    <source>
        <dbReference type="ARBA" id="ARBA00022853"/>
    </source>
</evidence>
<dbReference type="PROSITE" id="PS50082">
    <property type="entry name" value="WD_REPEATS_2"/>
    <property type="match status" value="1"/>
</dbReference>
<dbReference type="InterPro" id="IPR015943">
    <property type="entry name" value="WD40/YVTN_repeat-like_dom_sf"/>
</dbReference>
<dbReference type="EMBL" id="CR382139">
    <property type="protein sequence ID" value="CAG90758.2"/>
    <property type="molecule type" value="Genomic_DNA"/>
</dbReference>
<organism evidence="7 8">
    <name type="scientific">Debaryomyces hansenii (strain ATCC 36239 / CBS 767 / BCRC 21394 / JCM 1990 / NBRC 0083 / IGC 2968)</name>
    <name type="common">Yeast</name>
    <name type="synonym">Torulaspora hansenii</name>
    <dbReference type="NCBI Taxonomy" id="284592"/>
    <lineage>
        <taxon>Eukaryota</taxon>
        <taxon>Fungi</taxon>
        <taxon>Dikarya</taxon>
        <taxon>Ascomycota</taxon>
        <taxon>Saccharomycotina</taxon>
        <taxon>Pichiomycetes</taxon>
        <taxon>Debaryomycetaceae</taxon>
        <taxon>Debaryomyces</taxon>
    </lineage>
</organism>
<feature type="repeat" description="WD" evidence="4">
    <location>
        <begin position="376"/>
        <end position="418"/>
    </location>
</feature>
<feature type="region of interest" description="Disordered" evidence="5">
    <location>
        <begin position="413"/>
        <end position="460"/>
    </location>
</feature>
<gene>
    <name evidence="7" type="ordered locus">DEHA2G16544g</name>
</gene>
<dbReference type="InterPro" id="IPR050459">
    <property type="entry name" value="WD_repeat_RBAP46/RBAP48/MSI1"/>
</dbReference>
<dbReference type="VEuPathDB" id="FungiDB:DEHA2G16544g"/>
<dbReference type="STRING" id="284592.Q6BHR1"/>
<keyword evidence="3" id="KW-0156">Chromatin regulator</keyword>
<dbReference type="Gene3D" id="2.130.10.10">
    <property type="entry name" value="YVTN repeat-like/Quinoprotein amine dehydrogenase"/>
    <property type="match status" value="1"/>
</dbReference>
<dbReference type="InterPro" id="IPR022052">
    <property type="entry name" value="Histone-bd_RBBP4-like_N"/>
</dbReference>
<dbReference type="RefSeq" id="XP_462260.2">
    <property type="nucleotide sequence ID" value="XM_462260.1"/>
</dbReference>
<dbReference type="OrthoDB" id="427795at2759"/>